<dbReference type="Gene3D" id="3.30.530.20">
    <property type="match status" value="1"/>
</dbReference>
<proteinExistence type="predicted"/>
<dbReference type="InterPro" id="IPR002913">
    <property type="entry name" value="START_lipid-bd_dom"/>
</dbReference>
<evidence type="ECO:0000256" key="1">
    <source>
        <dbReference type="ARBA" id="ARBA00004496"/>
    </source>
</evidence>
<keyword evidence="6" id="KW-0445">Lipid transport</keyword>
<evidence type="ECO:0000256" key="7">
    <source>
        <dbReference type="ARBA" id="ARBA00023121"/>
    </source>
</evidence>
<dbReference type="GO" id="GO:0008289">
    <property type="term" value="F:lipid binding"/>
    <property type="evidence" value="ECO:0007669"/>
    <property type="project" value="UniProtKB-KW"/>
</dbReference>
<comment type="subcellular location">
    <subcellularLocation>
        <location evidence="1">Cytoplasm</location>
    </subcellularLocation>
</comment>
<dbReference type="SUPFAM" id="SSF55961">
    <property type="entry name" value="Bet v1-like"/>
    <property type="match status" value="1"/>
</dbReference>
<organism evidence="13 14">
    <name type="scientific">Plectus sambesii</name>
    <dbReference type="NCBI Taxonomy" id="2011161"/>
    <lineage>
        <taxon>Eukaryota</taxon>
        <taxon>Metazoa</taxon>
        <taxon>Ecdysozoa</taxon>
        <taxon>Nematoda</taxon>
        <taxon>Chromadorea</taxon>
        <taxon>Plectida</taxon>
        <taxon>Plectina</taxon>
        <taxon>Plectoidea</taxon>
        <taxon>Plectidae</taxon>
        <taxon>Plectus</taxon>
    </lineage>
</organism>
<dbReference type="Proteomes" id="UP000887566">
    <property type="component" value="Unplaced"/>
</dbReference>
<dbReference type="FunFam" id="3.30.530.20:FF:000017">
    <property type="entry name" value="Phosphatidylcholine transfer protein, putative"/>
    <property type="match status" value="1"/>
</dbReference>
<evidence type="ECO:0000259" key="12">
    <source>
        <dbReference type="PROSITE" id="PS50848"/>
    </source>
</evidence>
<feature type="domain" description="START" evidence="12">
    <location>
        <begin position="135"/>
        <end position="325"/>
    </location>
</feature>
<dbReference type="PANTHER" id="PTHR19308">
    <property type="entry name" value="PHOSPHATIDYLCHOLINE TRANSFER PROTEIN"/>
    <property type="match status" value="1"/>
</dbReference>
<dbReference type="InterPro" id="IPR051213">
    <property type="entry name" value="START_lipid_transfer"/>
</dbReference>
<comment type="subunit">
    <text evidence="8">Interacts with ACOT13/THEM2.</text>
</comment>
<evidence type="ECO:0000256" key="8">
    <source>
        <dbReference type="ARBA" id="ARBA00063535"/>
    </source>
</evidence>
<evidence type="ECO:0000256" key="5">
    <source>
        <dbReference type="ARBA" id="ARBA00022990"/>
    </source>
</evidence>
<evidence type="ECO:0000256" key="11">
    <source>
        <dbReference type="ARBA" id="ARBA00079049"/>
    </source>
</evidence>
<keyword evidence="2" id="KW-0813">Transport</keyword>
<dbReference type="PROSITE" id="PS50848">
    <property type="entry name" value="START"/>
    <property type="match status" value="1"/>
</dbReference>
<evidence type="ECO:0000256" key="4">
    <source>
        <dbReference type="ARBA" id="ARBA00022553"/>
    </source>
</evidence>
<dbReference type="SMART" id="SM00234">
    <property type="entry name" value="START"/>
    <property type="match status" value="1"/>
</dbReference>
<evidence type="ECO:0000313" key="13">
    <source>
        <dbReference type="Proteomes" id="UP000887566"/>
    </source>
</evidence>
<keyword evidence="13" id="KW-1185">Reference proteome</keyword>
<evidence type="ECO:0000256" key="3">
    <source>
        <dbReference type="ARBA" id="ARBA00022490"/>
    </source>
</evidence>
<dbReference type="AlphaFoldDB" id="A0A914VWG0"/>
<evidence type="ECO:0000313" key="14">
    <source>
        <dbReference type="WBParaSite" id="PSAMB.scaffold2703size21718.g18843.t1"/>
    </source>
</evidence>
<keyword evidence="5" id="KW-0007">Acetylation</keyword>
<evidence type="ECO:0000256" key="6">
    <source>
        <dbReference type="ARBA" id="ARBA00023055"/>
    </source>
</evidence>
<protein>
    <recommendedName>
        <fullName evidence="9">Phosphatidylcholine transfer protein</fullName>
    </recommendedName>
    <alternativeName>
        <fullName evidence="11">START domain-containing protein 2</fullName>
    </alternativeName>
    <alternativeName>
        <fullName evidence="10">StAR-related lipid transfer protein 2</fullName>
    </alternativeName>
</protein>
<dbReference type="InterPro" id="IPR023393">
    <property type="entry name" value="START-like_dom_sf"/>
</dbReference>
<sequence>MLSGLQQKLASVVFRPFSTDWSRMRQLGRLCLRQCNSHASIRLRRYCQLVNLYQQLYNESSLRGLFAHFDRTLWRRFRGRWREGFLMAAATFSFQANGINDEEMARAADMICDFDRDPQASSAGQDDRSKEDSGEATWEMVMNEPNFRVWKRPLPDHSQLYEYKCAGTYHDIPAAAFFMAQLDLDYRRQWDEQVITLDVIDSDDATGTEVVRWITHYPYPMYPREYIYVRRACVDSCRKLMTLSSHATEHPGFPASKKHIRVDVYSSNMVIRPHSDFDQLGMDYVLTYSDDPKAALPSTAYKWMVKYGVPRFVQQIHDAAKTLYEKMGNRLVAESSD</sequence>
<dbReference type="PANTHER" id="PTHR19308:SF8">
    <property type="entry name" value="STAR-RELATED LIPID TRANSFER PROTEIN 7, MITOCHONDRIAL"/>
    <property type="match status" value="1"/>
</dbReference>
<keyword evidence="4" id="KW-0597">Phosphoprotein</keyword>
<keyword evidence="7" id="KW-0446">Lipid-binding</keyword>
<evidence type="ECO:0000256" key="10">
    <source>
        <dbReference type="ARBA" id="ARBA00077188"/>
    </source>
</evidence>
<accession>A0A914VWG0</accession>
<dbReference type="WBParaSite" id="PSAMB.scaffold2703size21718.g18843.t1">
    <property type="protein sequence ID" value="PSAMB.scaffold2703size21718.g18843.t1"/>
    <property type="gene ID" value="PSAMB.scaffold2703size21718.g18843"/>
</dbReference>
<reference evidence="14" key="1">
    <citation type="submission" date="2022-11" db="UniProtKB">
        <authorList>
            <consortium name="WormBaseParasite"/>
        </authorList>
    </citation>
    <scope>IDENTIFICATION</scope>
</reference>
<dbReference type="GO" id="GO:0006869">
    <property type="term" value="P:lipid transport"/>
    <property type="evidence" value="ECO:0007669"/>
    <property type="project" value="UniProtKB-KW"/>
</dbReference>
<name>A0A914VWG0_9BILA</name>
<evidence type="ECO:0000256" key="2">
    <source>
        <dbReference type="ARBA" id="ARBA00022448"/>
    </source>
</evidence>
<dbReference type="Pfam" id="PF01852">
    <property type="entry name" value="START"/>
    <property type="match status" value="1"/>
</dbReference>
<keyword evidence="3" id="KW-0963">Cytoplasm</keyword>
<dbReference type="GO" id="GO:0005829">
    <property type="term" value="C:cytosol"/>
    <property type="evidence" value="ECO:0007669"/>
    <property type="project" value="UniProtKB-ARBA"/>
</dbReference>
<evidence type="ECO:0000256" key="9">
    <source>
        <dbReference type="ARBA" id="ARBA00069061"/>
    </source>
</evidence>